<evidence type="ECO:0000313" key="2">
    <source>
        <dbReference type="Proteomes" id="UP000197468"/>
    </source>
</evidence>
<evidence type="ECO:0000313" key="1">
    <source>
        <dbReference type="EMBL" id="OWQ92120.1"/>
    </source>
</evidence>
<name>A0A246JHW8_9BURK</name>
<dbReference type="AlphaFoldDB" id="A0A246JHW8"/>
<reference evidence="1 2" key="1">
    <citation type="journal article" date="2008" name="Int. J. Syst. Evol. Microbiol.">
        <title>Description of Roseateles aquatilis sp. nov. and Roseateles terrae sp. nov., in the class Betaproteobacteria, and emended description of the genus Roseateles.</title>
        <authorList>
            <person name="Gomila M."/>
            <person name="Bowien B."/>
            <person name="Falsen E."/>
            <person name="Moore E.R."/>
            <person name="Lalucat J."/>
        </authorList>
    </citation>
    <scope>NUCLEOTIDE SEQUENCE [LARGE SCALE GENOMIC DNA]</scope>
    <source>
        <strain evidence="1 2">CCUG 48205</strain>
    </source>
</reference>
<proteinExistence type="predicted"/>
<accession>A0A246JHW8</accession>
<gene>
    <name evidence="1" type="ORF">CDN99_07140</name>
</gene>
<sequence length="527" mass="55000">MTFISSTGTGLLDRVAASRAALQSSTAAASSRAQATSPAASTRVSLGAANDVVYVRPATGGSTRAWTTPPNDKDTISTLMARNSGRDAHGLADRWRGLGGALLSQLAKDGTSYKQTLADFVPTVSGADGTDPTAAVSPEEAQAQALGGVSINATQVELKIQTRSGQTVQLKIAVNDGSQNRASGLEVEVTSSGTLSAAERSALSDLAGGLDRALEGLGQGAPRLDLSGLMNYDSTVLSSLDLKVDTPNVATSDGTVSSTASLGSFALHLGSDRKTVALKGASGELSMNVDATAPIGTVDPAKRQAAILKSLERIDAAAERGHADELLVGLFKDAFKQLQAPPADADKAAADAARARKDQDPASIAVTPAVSALSPALEQQVQPLRSGLADFDAHFSGDFEKTNRFGGVKEKGHAEYRIGQKTTTRADPAAAAPDAMSITQTQTETLDANWQKTRTLMLDTGRGNYDAYKVQDSKTVTTLIDTAKGQIARALRKTDEHSLKTIDEIENFRSRAHSGAPQDRQFVERLV</sequence>
<dbReference type="OrthoDB" id="8820698at2"/>
<organism evidence="1 2">
    <name type="scientific">Roseateles aquatilis</name>
    <dbReference type="NCBI Taxonomy" id="431061"/>
    <lineage>
        <taxon>Bacteria</taxon>
        <taxon>Pseudomonadati</taxon>
        <taxon>Pseudomonadota</taxon>
        <taxon>Betaproteobacteria</taxon>
        <taxon>Burkholderiales</taxon>
        <taxon>Sphaerotilaceae</taxon>
        <taxon>Roseateles</taxon>
    </lineage>
</organism>
<comment type="caution">
    <text evidence="1">The sequence shown here is derived from an EMBL/GenBank/DDBJ whole genome shotgun (WGS) entry which is preliminary data.</text>
</comment>
<dbReference type="EMBL" id="NIOF01000002">
    <property type="protein sequence ID" value="OWQ92120.1"/>
    <property type="molecule type" value="Genomic_DNA"/>
</dbReference>
<dbReference type="Proteomes" id="UP000197468">
    <property type="component" value="Unassembled WGS sequence"/>
</dbReference>
<evidence type="ECO:0008006" key="3">
    <source>
        <dbReference type="Google" id="ProtNLM"/>
    </source>
</evidence>
<keyword evidence="2" id="KW-1185">Reference proteome</keyword>
<dbReference type="RefSeq" id="WP_088384038.1">
    <property type="nucleotide sequence ID" value="NZ_NIOF01000002.1"/>
</dbReference>
<protein>
    <recommendedName>
        <fullName evidence="3">Lactate dehydrogenase</fullName>
    </recommendedName>
</protein>